<comment type="caution">
    <text evidence="1">The sequence shown here is derived from an EMBL/GenBank/DDBJ whole genome shotgun (WGS) entry which is preliminary data.</text>
</comment>
<organism evidence="1 2">
    <name type="scientific">Tothia fuscella</name>
    <dbReference type="NCBI Taxonomy" id="1048955"/>
    <lineage>
        <taxon>Eukaryota</taxon>
        <taxon>Fungi</taxon>
        <taxon>Dikarya</taxon>
        <taxon>Ascomycota</taxon>
        <taxon>Pezizomycotina</taxon>
        <taxon>Dothideomycetes</taxon>
        <taxon>Pleosporomycetidae</taxon>
        <taxon>Venturiales</taxon>
        <taxon>Cylindrosympodiaceae</taxon>
        <taxon>Tothia</taxon>
    </lineage>
</organism>
<name>A0A9P4U0A2_9PEZI</name>
<evidence type="ECO:0000313" key="2">
    <source>
        <dbReference type="Proteomes" id="UP000800235"/>
    </source>
</evidence>
<protein>
    <submittedName>
        <fullName evidence="1">Uncharacterized protein</fullName>
    </submittedName>
</protein>
<reference evidence="1" key="1">
    <citation type="journal article" date="2020" name="Stud. Mycol.">
        <title>101 Dothideomycetes genomes: a test case for predicting lifestyles and emergence of pathogens.</title>
        <authorList>
            <person name="Haridas S."/>
            <person name="Albert R."/>
            <person name="Binder M."/>
            <person name="Bloem J."/>
            <person name="Labutti K."/>
            <person name="Salamov A."/>
            <person name="Andreopoulos B."/>
            <person name="Baker S."/>
            <person name="Barry K."/>
            <person name="Bills G."/>
            <person name="Bluhm B."/>
            <person name="Cannon C."/>
            <person name="Castanera R."/>
            <person name="Culley D."/>
            <person name="Daum C."/>
            <person name="Ezra D."/>
            <person name="Gonzalez J."/>
            <person name="Henrissat B."/>
            <person name="Kuo A."/>
            <person name="Liang C."/>
            <person name="Lipzen A."/>
            <person name="Lutzoni F."/>
            <person name="Magnuson J."/>
            <person name="Mondo S."/>
            <person name="Nolan M."/>
            <person name="Ohm R."/>
            <person name="Pangilinan J."/>
            <person name="Park H.-J."/>
            <person name="Ramirez L."/>
            <person name="Alfaro M."/>
            <person name="Sun H."/>
            <person name="Tritt A."/>
            <person name="Yoshinaga Y."/>
            <person name="Zwiers L.-H."/>
            <person name="Turgeon B."/>
            <person name="Goodwin S."/>
            <person name="Spatafora J."/>
            <person name="Crous P."/>
            <person name="Grigoriev I."/>
        </authorList>
    </citation>
    <scope>NUCLEOTIDE SEQUENCE</scope>
    <source>
        <strain evidence="1">CBS 130266</strain>
    </source>
</reference>
<proteinExistence type="predicted"/>
<dbReference type="AlphaFoldDB" id="A0A9P4U0A2"/>
<gene>
    <name evidence="1" type="ORF">EJ08DRAFT_677456</name>
</gene>
<keyword evidence="2" id="KW-1185">Reference proteome</keyword>
<evidence type="ECO:0000313" key="1">
    <source>
        <dbReference type="EMBL" id="KAF2432545.1"/>
    </source>
</evidence>
<accession>A0A9P4U0A2</accession>
<sequence>MRTNQPKRLGCQIDLIPQQEVRSLVSIDSLKDTREKEWKETTKFKAIADEYKRFAKKHFKTYMKARTKGRRTKNAYVKQMDEIGRAMAQGLVNSTTSSSIGDSPRTAT</sequence>
<dbReference type="EMBL" id="MU007025">
    <property type="protein sequence ID" value="KAF2432545.1"/>
    <property type="molecule type" value="Genomic_DNA"/>
</dbReference>
<dbReference type="Proteomes" id="UP000800235">
    <property type="component" value="Unassembled WGS sequence"/>
</dbReference>